<name>A0AAV7J554_COTGL</name>
<accession>A0AAV7J554</accession>
<dbReference type="AlphaFoldDB" id="A0AAV7J554"/>
<keyword evidence="2" id="KW-1185">Reference proteome</keyword>
<protein>
    <submittedName>
        <fullName evidence="1">Uncharacterized protein</fullName>
    </submittedName>
</protein>
<reference evidence="1 2" key="1">
    <citation type="journal article" date="2021" name="J. Hered.">
        <title>A chromosome-level genome assembly of the parasitoid wasp, Cotesia glomerata (Hymenoptera: Braconidae).</title>
        <authorList>
            <person name="Pinto B.J."/>
            <person name="Weis J.J."/>
            <person name="Gamble T."/>
            <person name="Ode P.J."/>
            <person name="Paul R."/>
            <person name="Zaspel J.M."/>
        </authorList>
    </citation>
    <scope>NUCLEOTIDE SEQUENCE [LARGE SCALE GENOMIC DNA]</scope>
    <source>
        <strain evidence="1">CgM1</strain>
    </source>
</reference>
<dbReference type="PANTHER" id="PTHR46601">
    <property type="entry name" value="ULP_PROTEASE DOMAIN-CONTAINING PROTEIN"/>
    <property type="match status" value="1"/>
</dbReference>
<sequence length="140" mass="16561">MLSIKREVIEFLEKDQNSRMCPELVQNLEEAPPSFLQHVTTIVHQYQTVSDLKKNLTENSALIHVDFSENYTCRYNVEIQAVHFEAAKPQITLHTGVLYYRDNETIRDQPFCSISENIRHDNMVVWEHLKPVFEWLKDKN</sequence>
<evidence type="ECO:0000313" key="1">
    <source>
        <dbReference type="EMBL" id="KAH0567855.1"/>
    </source>
</evidence>
<organism evidence="1 2">
    <name type="scientific">Cotesia glomerata</name>
    <name type="common">Lepidopteran parasitic wasp</name>
    <name type="synonym">Apanteles glomeratus</name>
    <dbReference type="NCBI Taxonomy" id="32391"/>
    <lineage>
        <taxon>Eukaryota</taxon>
        <taxon>Metazoa</taxon>
        <taxon>Ecdysozoa</taxon>
        <taxon>Arthropoda</taxon>
        <taxon>Hexapoda</taxon>
        <taxon>Insecta</taxon>
        <taxon>Pterygota</taxon>
        <taxon>Neoptera</taxon>
        <taxon>Endopterygota</taxon>
        <taxon>Hymenoptera</taxon>
        <taxon>Apocrita</taxon>
        <taxon>Ichneumonoidea</taxon>
        <taxon>Braconidae</taxon>
        <taxon>Microgastrinae</taxon>
        <taxon>Cotesia</taxon>
    </lineage>
</organism>
<proteinExistence type="predicted"/>
<gene>
    <name evidence="1" type="ORF">KQX54_015157</name>
</gene>
<evidence type="ECO:0000313" key="2">
    <source>
        <dbReference type="Proteomes" id="UP000826195"/>
    </source>
</evidence>
<dbReference type="PANTHER" id="PTHR46601:SF2">
    <property type="entry name" value="UBIQUITIN-LIKE PROTEASE FAMILY PROFILE DOMAIN-CONTAINING PROTEIN"/>
    <property type="match status" value="1"/>
</dbReference>
<dbReference type="Proteomes" id="UP000826195">
    <property type="component" value="Unassembled WGS sequence"/>
</dbReference>
<dbReference type="EMBL" id="JAHXZJ010000001">
    <property type="protein sequence ID" value="KAH0567855.1"/>
    <property type="molecule type" value="Genomic_DNA"/>
</dbReference>
<comment type="caution">
    <text evidence="1">The sequence shown here is derived from an EMBL/GenBank/DDBJ whole genome shotgun (WGS) entry which is preliminary data.</text>
</comment>